<protein>
    <recommendedName>
        <fullName evidence="4">Protein phosphatase inhibitor 2 (IPP-2)</fullName>
    </recommendedName>
</protein>
<feature type="region of interest" description="Disordered" evidence="1">
    <location>
        <begin position="1"/>
        <end position="53"/>
    </location>
</feature>
<dbReference type="AlphaFoldDB" id="K8ERL4"/>
<sequence>MKNKDPNKKHIQWDDDNLRENERTKSAKDIIDEPDTPWASPPPELFDSDAEEDEVVEEDLMNKRKMYAEEEIKERLERLELNTRQSTGVEFVLETTTTETSRSNFSSSDDNKEEELKGENDDTILKSRLFEAQRKSLQCTYDRKRGTTFNKTSHPFVAHHHENEDDEEEKDEEEIKRELEALLNMQRKG</sequence>
<proteinExistence type="predicted"/>
<gene>
    <name evidence="2" type="ordered locus">Bathy18g01240</name>
</gene>
<evidence type="ECO:0008006" key="4">
    <source>
        <dbReference type="Google" id="ProtNLM"/>
    </source>
</evidence>
<feature type="region of interest" description="Disordered" evidence="1">
    <location>
        <begin position="90"/>
        <end position="121"/>
    </location>
</feature>
<evidence type="ECO:0000313" key="2">
    <source>
        <dbReference type="EMBL" id="CCO20686.1"/>
    </source>
</evidence>
<dbReference type="RefSeq" id="XP_007508195.1">
    <property type="nucleotide sequence ID" value="XM_007508133.1"/>
</dbReference>
<feature type="compositionally biased region" description="Low complexity" evidence="1">
    <location>
        <begin position="95"/>
        <end position="108"/>
    </location>
</feature>
<evidence type="ECO:0000256" key="1">
    <source>
        <dbReference type="SAM" id="MobiDB-lite"/>
    </source>
</evidence>
<evidence type="ECO:0000313" key="3">
    <source>
        <dbReference type="Proteomes" id="UP000198341"/>
    </source>
</evidence>
<feature type="region of interest" description="Disordered" evidence="1">
    <location>
        <begin position="144"/>
        <end position="174"/>
    </location>
</feature>
<dbReference type="KEGG" id="bpg:Bathy18g01240"/>
<dbReference type="GeneID" id="19010879"/>
<feature type="compositionally biased region" description="Basic and acidic residues" evidence="1">
    <location>
        <begin position="1"/>
        <end position="31"/>
    </location>
</feature>
<organism evidence="2 3">
    <name type="scientific">Bathycoccus prasinos</name>
    <dbReference type="NCBI Taxonomy" id="41875"/>
    <lineage>
        <taxon>Eukaryota</taxon>
        <taxon>Viridiplantae</taxon>
        <taxon>Chlorophyta</taxon>
        <taxon>Mamiellophyceae</taxon>
        <taxon>Mamiellales</taxon>
        <taxon>Bathycoccaceae</taxon>
        <taxon>Bathycoccus</taxon>
    </lineage>
</organism>
<keyword evidence="3" id="KW-1185">Reference proteome</keyword>
<accession>K8ERL4</accession>
<dbReference type="EMBL" id="FO082261">
    <property type="protein sequence ID" value="CCO20686.1"/>
    <property type="molecule type" value="Genomic_DNA"/>
</dbReference>
<dbReference type="Proteomes" id="UP000198341">
    <property type="component" value="Chromosome 18"/>
</dbReference>
<name>K8ERL4_9CHLO</name>
<reference evidence="2 3" key="1">
    <citation type="submission" date="2011-10" db="EMBL/GenBank/DDBJ databases">
        <authorList>
            <person name="Genoscope - CEA"/>
        </authorList>
    </citation>
    <scope>NUCLEOTIDE SEQUENCE [LARGE SCALE GENOMIC DNA]</scope>
    <source>
        <strain evidence="2 3">RCC 1105</strain>
    </source>
</reference>